<feature type="compositionally biased region" description="Acidic residues" evidence="3">
    <location>
        <begin position="441"/>
        <end position="456"/>
    </location>
</feature>
<gene>
    <name evidence="5" type="ORF">GCM10011372_23060</name>
</gene>
<evidence type="ECO:0000256" key="2">
    <source>
        <dbReference type="ARBA" id="ARBA00059092"/>
    </source>
</evidence>
<feature type="domain" description="AAA" evidence="4">
    <location>
        <begin position="537"/>
        <end position="716"/>
    </location>
</feature>
<feature type="compositionally biased region" description="Low complexity" evidence="3">
    <location>
        <begin position="246"/>
        <end position="264"/>
    </location>
</feature>
<dbReference type="Pfam" id="PF13614">
    <property type="entry name" value="AAA_31"/>
    <property type="match status" value="1"/>
</dbReference>
<reference evidence="5" key="1">
    <citation type="journal article" date="2014" name="Int. J. Syst. Evol. Microbiol.">
        <title>Complete genome sequence of Corynebacterium casei LMG S-19264T (=DSM 44701T), isolated from a smear-ripened cheese.</title>
        <authorList>
            <consortium name="US DOE Joint Genome Institute (JGI-PGF)"/>
            <person name="Walter F."/>
            <person name="Albersmeier A."/>
            <person name="Kalinowski J."/>
            <person name="Ruckert C."/>
        </authorList>
    </citation>
    <scope>NUCLEOTIDE SEQUENCE</scope>
    <source>
        <strain evidence="5">CGMCC 1.8984</strain>
    </source>
</reference>
<dbReference type="EMBL" id="BMMD01000013">
    <property type="protein sequence ID" value="GGJ84155.1"/>
    <property type="molecule type" value="Genomic_DNA"/>
</dbReference>
<reference evidence="5" key="2">
    <citation type="submission" date="2020-09" db="EMBL/GenBank/DDBJ databases">
        <authorList>
            <person name="Sun Q."/>
            <person name="Zhou Y."/>
        </authorList>
    </citation>
    <scope>NUCLEOTIDE SEQUENCE</scope>
    <source>
        <strain evidence="5">CGMCC 1.8984</strain>
    </source>
</reference>
<feature type="region of interest" description="Disordered" evidence="3">
    <location>
        <begin position="415"/>
        <end position="468"/>
    </location>
</feature>
<evidence type="ECO:0000259" key="4">
    <source>
        <dbReference type="Pfam" id="PF13614"/>
    </source>
</evidence>
<dbReference type="PANTHER" id="PTHR13696:SF52">
    <property type="entry name" value="PARA FAMILY PROTEIN CT_582"/>
    <property type="match status" value="1"/>
</dbReference>
<feature type="compositionally biased region" description="Basic and acidic residues" evidence="3">
    <location>
        <begin position="129"/>
        <end position="140"/>
    </location>
</feature>
<feature type="compositionally biased region" description="Basic and acidic residues" evidence="3">
    <location>
        <begin position="72"/>
        <end position="88"/>
    </location>
</feature>
<evidence type="ECO:0000313" key="6">
    <source>
        <dbReference type="Proteomes" id="UP000636956"/>
    </source>
</evidence>
<dbReference type="CDD" id="cd02042">
    <property type="entry name" value="ParAB_family"/>
    <property type="match status" value="1"/>
</dbReference>
<name>A0A917UTE9_9MICO</name>
<sequence length="803" mass="84602">MGQGAGRGWFHRKRHEPDSDEIGGTTHASADRSFDVQDQDEVAPTPPAPTSDPVDHSQWSPEARGSIPPRQPDVHPVDALRTERHESRAAPPESLGVPSRAGVAEAPSNWPAGGIAADDDRDALAPTSGRDKDGPGHSPDDDNTSDPTTVIAGDVSQRATPKTTSIDWDAATAAALSDETEPLGTTLNPRAVSGSTADRLLEDIIREIVGDAAADTVSSLQPSHIDPETYTAAPAAQVGSTSQSESTASEYTPPTASTATPESEGYNADGKDDVAAAEAMDHRTAPARAEVSIVTGPADGEPLRSRTTESNTFLAAALSDTTAHADDASASEPPQQQAAPDEALAAPTAIEGASIDRVVVEWQSQETGEDAAPAATGVNGTAKAVFTMESSRISATHSAAVNAAAGHPADAEHVDVTSDDASDVLRSSPPVASPDVHQVTVDDDGSLDSDVPEPTDVDAHNPQPLNASWPTEASIAATTTGEGIDVSRETVVRAATPVSRETVIEYGGTPLADQLADETRRRLALDEAVLPIPPSTRIITISNQKGGVGKTTTAVNLAAALARSGARVLVVDLDPQGNASTALGVDHRSEQQSVYDVLVADLPLAEVIRPSTEHDRLDCVPATIHLAGAEIELVSLVAREQRLRRALDNHLASMERPYDYVFIDCPPSLGLLTINAFVAAREVLIPIQCEYYALEGLSQLLSNIELIEKHLNPELRLTTILLTMYDSRTNLAQQVAQEVRDHFPTQTLKTIIPRSVRVSEAPSYGQSVISYDFGSTGSLSYREAAAEIARRSVSNPKEHTHGN</sequence>
<protein>
    <recommendedName>
        <fullName evidence="4">AAA domain-containing protein</fullName>
    </recommendedName>
</protein>
<feature type="compositionally biased region" description="Basic and acidic residues" evidence="3">
    <location>
        <begin position="269"/>
        <end position="284"/>
    </location>
</feature>
<dbReference type="SUPFAM" id="SSF52540">
    <property type="entry name" value="P-loop containing nucleoside triphosphate hydrolases"/>
    <property type="match status" value="1"/>
</dbReference>
<dbReference type="AlphaFoldDB" id="A0A917UTE9"/>
<organism evidence="5 6">
    <name type="scientific">Agromyces bauzanensis</name>
    <dbReference type="NCBI Taxonomy" id="1308924"/>
    <lineage>
        <taxon>Bacteria</taxon>
        <taxon>Bacillati</taxon>
        <taxon>Actinomycetota</taxon>
        <taxon>Actinomycetes</taxon>
        <taxon>Micrococcales</taxon>
        <taxon>Microbacteriaceae</taxon>
        <taxon>Agromyces</taxon>
    </lineage>
</organism>
<accession>A0A917UTE9</accession>
<dbReference type="InterPro" id="IPR027417">
    <property type="entry name" value="P-loop_NTPase"/>
</dbReference>
<keyword evidence="6" id="KW-1185">Reference proteome</keyword>
<comment type="function">
    <text evidence="2">May play a role in septum formation.</text>
</comment>
<evidence type="ECO:0000256" key="1">
    <source>
        <dbReference type="ARBA" id="ARBA00006976"/>
    </source>
</evidence>
<feature type="compositionally biased region" description="Polar residues" evidence="3">
    <location>
        <begin position="157"/>
        <end position="166"/>
    </location>
</feature>
<dbReference type="Gene3D" id="3.40.50.300">
    <property type="entry name" value="P-loop containing nucleotide triphosphate hydrolases"/>
    <property type="match status" value="1"/>
</dbReference>
<dbReference type="PANTHER" id="PTHR13696">
    <property type="entry name" value="P-LOOP CONTAINING NUCLEOSIDE TRIPHOSPHATE HYDROLASE"/>
    <property type="match status" value="1"/>
</dbReference>
<proteinExistence type="inferred from homology"/>
<comment type="similarity">
    <text evidence="1">Belongs to the ParA family.</text>
</comment>
<feature type="compositionally biased region" description="Low complexity" evidence="3">
    <location>
        <begin position="314"/>
        <end position="347"/>
    </location>
</feature>
<comment type="caution">
    <text evidence="5">The sequence shown here is derived from an EMBL/GenBank/DDBJ whole genome shotgun (WGS) entry which is preliminary data.</text>
</comment>
<feature type="region of interest" description="Disordered" evidence="3">
    <location>
        <begin position="216"/>
        <end position="348"/>
    </location>
</feature>
<evidence type="ECO:0000313" key="5">
    <source>
        <dbReference type="EMBL" id="GGJ84155.1"/>
    </source>
</evidence>
<dbReference type="InterPro" id="IPR025669">
    <property type="entry name" value="AAA_dom"/>
</dbReference>
<dbReference type="FunFam" id="3.40.50.300:FF:000285">
    <property type="entry name" value="Sporulation initiation inhibitor Soj"/>
    <property type="match status" value="1"/>
</dbReference>
<feature type="region of interest" description="Disordered" evidence="3">
    <location>
        <begin position="1"/>
        <end position="167"/>
    </location>
</feature>
<dbReference type="InterPro" id="IPR050678">
    <property type="entry name" value="DNA_Partitioning_ATPase"/>
</dbReference>
<dbReference type="Proteomes" id="UP000636956">
    <property type="component" value="Unassembled WGS sequence"/>
</dbReference>
<evidence type="ECO:0000256" key="3">
    <source>
        <dbReference type="SAM" id="MobiDB-lite"/>
    </source>
</evidence>